<reference evidence="1 2" key="1">
    <citation type="submission" date="2015-01" db="EMBL/GenBank/DDBJ databases">
        <title>Deinococcus soli/N5/whole genome sequencing.</title>
        <authorList>
            <person name="Kim M.K."/>
            <person name="Srinivasan S."/>
            <person name="Lee J.-J."/>
        </authorList>
    </citation>
    <scope>NUCLEOTIDE SEQUENCE [LARGE SCALE GENOMIC DNA]</scope>
    <source>
        <strain evidence="1 2">N5</strain>
    </source>
</reference>
<dbReference type="Proteomes" id="UP000034024">
    <property type="component" value="Chromosome"/>
</dbReference>
<dbReference type="OrthoDB" id="71932at2"/>
<dbReference type="RefSeq" id="WP_046842462.1">
    <property type="nucleotide sequence ID" value="NZ_CP011389.1"/>
</dbReference>
<protein>
    <recommendedName>
        <fullName evidence="3">Lipoprotein</fullName>
    </recommendedName>
</protein>
<accession>A0A0F7JIN0</accession>
<dbReference type="PATRIC" id="fig|1309411.5.peg.245"/>
<evidence type="ECO:0000313" key="1">
    <source>
        <dbReference type="EMBL" id="AKH15886.1"/>
    </source>
</evidence>
<gene>
    <name evidence="1" type="ORF">SY84_01195</name>
</gene>
<evidence type="ECO:0000313" key="2">
    <source>
        <dbReference type="Proteomes" id="UP000034024"/>
    </source>
</evidence>
<keyword evidence="2" id="KW-1185">Reference proteome</keyword>
<dbReference type="KEGG" id="dch:SY84_01195"/>
<name>A0A0F7JIN0_9DEIO</name>
<organism evidence="1 2">
    <name type="scientific">Deinococcus soli</name>
    <name type="common">ex Cha et al. 2016</name>
    <dbReference type="NCBI Taxonomy" id="1309411"/>
    <lineage>
        <taxon>Bacteria</taxon>
        <taxon>Thermotogati</taxon>
        <taxon>Deinococcota</taxon>
        <taxon>Deinococci</taxon>
        <taxon>Deinococcales</taxon>
        <taxon>Deinococcaceae</taxon>
        <taxon>Deinococcus</taxon>
    </lineage>
</organism>
<dbReference type="PROSITE" id="PS51257">
    <property type="entry name" value="PROKAR_LIPOPROTEIN"/>
    <property type="match status" value="1"/>
</dbReference>
<sequence length="177" mass="19120">MTRRLLPLALTLPLLAGCDPQGLDLYSPTDARDYVRSCARARSDVMCRAMQPTLAAVSGPVSVLLPNTGDTEREEALTRFLAGRGTTLTAFRRDAALQAAFARANIFPVAQLRTGTFRTLDGTPHEVTCAEQTSGLGPECQIGPLGGVDHLHYRKPQADSLYATSPQTLGELIFFPF</sequence>
<dbReference type="AlphaFoldDB" id="A0A0F7JIN0"/>
<evidence type="ECO:0008006" key="3">
    <source>
        <dbReference type="Google" id="ProtNLM"/>
    </source>
</evidence>
<dbReference type="EMBL" id="CP011389">
    <property type="protein sequence ID" value="AKH15886.1"/>
    <property type="molecule type" value="Genomic_DNA"/>
</dbReference>
<proteinExistence type="predicted"/>